<gene>
    <name evidence="2" type="ORF">AVDCRST_MAG59-5051</name>
</gene>
<dbReference type="EMBL" id="CADCWF010000359">
    <property type="protein sequence ID" value="CAA9582999.1"/>
    <property type="molecule type" value="Genomic_DNA"/>
</dbReference>
<proteinExistence type="predicted"/>
<organism evidence="2">
    <name type="scientific">uncultured Thermomicrobiales bacterium</name>
    <dbReference type="NCBI Taxonomy" id="1645740"/>
    <lineage>
        <taxon>Bacteria</taxon>
        <taxon>Pseudomonadati</taxon>
        <taxon>Thermomicrobiota</taxon>
        <taxon>Thermomicrobia</taxon>
        <taxon>Thermomicrobiales</taxon>
        <taxon>environmental samples</taxon>
    </lineage>
</organism>
<name>A0A6J4VMW0_9BACT</name>
<dbReference type="AlphaFoldDB" id="A0A6J4VMW0"/>
<sequence length="39" mass="3735">MPAAGRLKGAPGGADHHRESRPRRGFGGAGAIAVGGPAA</sequence>
<protein>
    <submittedName>
        <fullName evidence="2">Uncharacterized protein</fullName>
    </submittedName>
</protein>
<evidence type="ECO:0000313" key="2">
    <source>
        <dbReference type="EMBL" id="CAA9582999.1"/>
    </source>
</evidence>
<evidence type="ECO:0000256" key="1">
    <source>
        <dbReference type="SAM" id="MobiDB-lite"/>
    </source>
</evidence>
<reference evidence="2" key="1">
    <citation type="submission" date="2020-02" db="EMBL/GenBank/DDBJ databases">
        <authorList>
            <person name="Meier V. D."/>
        </authorList>
    </citation>
    <scope>NUCLEOTIDE SEQUENCE</scope>
    <source>
        <strain evidence="2">AVDCRST_MAG59</strain>
    </source>
</reference>
<accession>A0A6J4VMW0</accession>
<feature type="region of interest" description="Disordered" evidence="1">
    <location>
        <begin position="1"/>
        <end position="39"/>
    </location>
</feature>